<keyword evidence="4" id="KW-1185">Reference proteome</keyword>
<feature type="compositionally biased region" description="Low complexity" evidence="1">
    <location>
        <begin position="566"/>
        <end position="591"/>
    </location>
</feature>
<dbReference type="AlphaFoldDB" id="A0A6S7AV27"/>
<evidence type="ECO:0000256" key="2">
    <source>
        <dbReference type="SAM" id="SignalP"/>
    </source>
</evidence>
<evidence type="ECO:0000313" key="4">
    <source>
        <dbReference type="Proteomes" id="UP000494115"/>
    </source>
</evidence>
<proteinExistence type="predicted"/>
<gene>
    <name evidence="3" type="ORF">LMG28138_00619</name>
</gene>
<name>A0A6S7AV27_9BURK</name>
<evidence type="ECO:0000256" key="1">
    <source>
        <dbReference type="SAM" id="MobiDB-lite"/>
    </source>
</evidence>
<dbReference type="Proteomes" id="UP000494115">
    <property type="component" value="Unassembled WGS sequence"/>
</dbReference>
<feature type="compositionally biased region" description="Low complexity" evidence="1">
    <location>
        <begin position="696"/>
        <end position="886"/>
    </location>
</feature>
<sequence length="905" mass="98944">MNHRTLWRRVAEVIVALTLAVPAFSATAQQGPEYGDQAEQPPSGDSTADVPGRVARLNYFDGTVTFEPAGGNEWAYAELNRPMTTGDQVWVDNGGRSELHIGSTALRLGQQSALSIVNLDDQNAQLKLAQGTLQTRLRNLPAGQSFEIDTPNVALQADGPGSYRVDAAPDGTSSTVTVREGSLTAYGDSGSVQIGPGQQLTFSGTNLQETDGGTAPPPDALEAWAVSRDRAEDASVSARYVSRDVPGYQDLDANGTWEESPDYGQVWVPRVAAGWAPYREGHWAWVAPWGWTWVDDAPWGFAPFHYGRWAYYRNNWAWVPGPVIDNAPPCYSPALVAFVGGGGRGPSWGVSLTVGAAAAGVAWLPLGPGEPWRPAYRYSPRYYDRVNYVNHRAIANNDHNIYVNRGAPRAITGMPANQFIRGQGAGRHGQTLRPQQIAHNPIGAGAPAIAPVQQSFGGGLRRANFHPPQTAGARPVIATRNAPTPFAYRDSLARNFAQSGGRVQGAGQPVVRTAPPANFARIANAPGQPGHGANQSAFRVVPAERRPLPAQGQANRGAPGGTPFNGAAREGQQRQGQRQGQMQPQAGQPPGDLRPGQTQFQTGQRPSQPGADQRQGQAQMQGGPRPAQSQVPGGERPGQFQANQINGARPSMQAGRPGEVPEQGQVSRENGVPHPPDRMQGGRTGEQPGNVSQGHQRGQSQAEQLQAQQRLAQEHAQQAGQQPLQQQTQQQMEHQRAQQDVQQRSQQQAQQQMQQQRAQQDAQQRSQEQPQQQMEQQRAGQAAQQRSQQQAQQQMQQQRAQQDAQQRSQQQAQQQMQQQRAQQAAQQRSQQQMEQQRAQQAAQRQQAAAQQREQQVQNQQRQQQMQNQQRQQMEQQRQQQQQQRAAPPHSGASAREPRRDEQHHG</sequence>
<keyword evidence="2" id="KW-0732">Signal</keyword>
<accession>A0A6S7AV27</accession>
<evidence type="ECO:0008006" key="5">
    <source>
        <dbReference type="Google" id="ProtNLM"/>
    </source>
</evidence>
<feature type="region of interest" description="Disordered" evidence="1">
    <location>
        <begin position="31"/>
        <end position="50"/>
    </location>
</feature>
<dbReference type="RefSeq" id="WP_175103167.1">
    <property type="nucleotide sequence ID" value="NZ_CADIKM010000002.1"/>
</dbReference>
<dbReference type="Pfam" id="PF20245">
    <property type="entry name" value="DUF6600"/>
    <property type="match status" value="1"/>
</dbReference>
<dbReference type="Gene3D" id="2.60.120.1440">
    <property type="match status" value="1"/>
</dbReference>
<reference evidence="3 4" key="1">
    <citation type="submission" date="2020-04" db="EMBL/GenBank/DDBJ databases">
        <authorList>
            <person name="De Canck E."/>
        </authorList>
    </citation>
    <scope>NUCLEOTIDE SEQUENCE [LARGE SCALE GENOMIC DNA]</scope>
    <source>
        <strain evidence="3 4">LMG 28138</strain>
    </source>
</reference>
<feature type="signal peptide" evidence="2">
    <location>
        <begin position="1"/>
        <end position="28"/>
    </location>
</feature>
<feature type="region of interest" description="Disordered" evidence="1">
    <location>
        <begin position="549"/>
        <end position="905"/>
    </location>
</feature>
<feature type="chain" id="PRO_5028994271" description="FecR protein domain-containing protein" evidence="2">
    <location>
        <begin position="29"/>
        <end position="905"/>
    </location>
</feature>
<dbReference type="PANTHER" id="PTHR38731">
    <property type="entry name" value="LIPL45-RELATED LIPOPROTEIN-RELATED"/>
    <property type="match status" value="1"/>
</dbReference>
<dbReference type="PANTHER" id="PTHR38731:SF3">
    <property type="entry name" value="BLL6125 PROTEIN"/>
    <property type="match status" value="1"/>
</dbReference>
<feature type="compositionally biased region" description="Polar residues" evidence="1">
    <location>
        <begin position="596"/>
        <end position="607"/>
    </location>
</feature>
<organism evidence="3 4">
    <name type="scientific">Pararobbsia alpina</name>
    <dbReference type="NCBI Taxonomy" id="621374"/>
    <lineage>
        <taxon>Bacteria</taxon>
        <taxon>Pseudomonadati</taxon>
        <taxon>Pseudomonadota</taxon>
        <taxon>Betaproteobacteria</taxon>
        <taxon>Burkholderiales</taxon>
        <taxon>Burkholderiaceae</taxon>
        <taxon>Pararobbsia</taxon>
    </lineage>
</organism>
<protein>
    <recommendedName>
        <fullName evidence="5">FecR protein domain-containing protein</fullName>
    </recommendedName>
</protein>
<dbReference type="InterPro" id="IPR046535">
    <property type="entry name" value="DUF6600"/>
</dbReference>
<evidence type="ECO:0000313" key="3">
    <source>
        <dbReference type="EMBL" id="CAB3778820.1"/>
    </source>
</evidence>
<feature type="compositionally biased region" description="Basic and acidic residues" evidence="1">
    <location>
        <begin position="895"/>
        <end position="905"/>
    </location>
</feature>
<dbReference type="EMBL" id="CADIKM010000002">
    <property type="protein sequence ID" value="CAB3778820.1"/>
    <property type="molecule type" value="Genomic_DNA"/>
</dbReference>